<dbReference type="Pfam" id="PF12771">
    <property type="entry name" value="SusD-like_2"/>
    <property type="match status" value="1"/>
</dbReference>
<keyword evidence="2" id="KW-0732">Signal</keyword>
<protein>
    <submittedName>
        <fullName evidence="3">SusD/RagB family nutrient-binding outer membrane lipoprotein</fullName>
    </submittedName>
</protein>
<evidence type="ECO:0000313" key="3">
    <source>
        <dbReference type="EMBL" id="MCV9930232.1"/>
    </source>
</evidence>
<accession>A0A9X2ZI47</accession>
<dbReference type="InterPro" id="IPR011990">
    <property type="entry name" value="TPR-like_helical_dom_sf"/>
</dbReference>
<dbReference type="Gene3D" id="1.25.40.390">
    <property type="match status" value="1"/>
</dbReference>
<dbReference type="Proteomes" id="UP001151079">
    <property type="component" value="Unassembled WGS sequence"/>
</dbReference>
<organism evidence="3 4">
    <name type="scientific">Flavobacterium shii</name>
    <dbReference type="NCBI Taxonomy" id="2987687"/>
    <lineage>
        <taxon>Bacteria</taxon>
        <taxon>Pseudomonadati</taxon>
        <taxon>Bacteroidota</taxon>
        <taxon>Flavobacteriia</taxon>
        <taxon>Flavobacteriales</taxon>
        <taxon>Flavobacteriaceae</taxon>
        <taxon>Flavobacterium</taxon>
    </lineage>
</organism>
<evidence type="ECO:0000256" key="2">
    <source>
        <dbReference type="SAM" id="SignalP"/>
    </source>
</evidence>
<feature type="signal peptide" evidence="2">
    <location>
        <begin position="1"/>
        <end position="25"/>
    </location>
</feature>
<proteinExistence type="predicted"/>
<comment type="caution">
    <text evidence="3">The sequence shown here is derived from an EMBL/GenBank/DDBJ whole genome shotgun (WGS) entry which is preliminary data.</text>
</comment>
<dbReference type="RefSeq" id="WP_264208310.1">
    <property type="nucleotide sequence ID" value="NZ_JAOZEW010000030.1"/>
</dbReference>
<feature type="region of interest" description="Disordered" evidence="1">
    <location>
        <begin position="258"/>
        <end position="288"/>
    </location>
</feature>
<feature type="chain" id="PRO_5040845418" evidence="2">
    <location>
        <begin position="26"/>
        <end position="502"/>
    </location>
</feature>
<keyword evidence="3" id="KW-0449">Lipoprotein</keyword>
<dbReference type="SUPFAM" id="SSF48452">
    <property type="entry name" value="TPR-like"/>
    <property type="match status" value="1"/>
</dbReference>
<keyword evidence="4" id="KW-1185">Reference proteome</keyword>
<sequence length="502" mass="56008">MKKHIIQLPKYALGAILLLTTINCADDELFSDTNTNPEAFVSIDPAIQITGVEAGLSGAWFEQWRANLIYGEGLIQHLAGSWPTTTFGSFYAANAEYQSALWTSNYGGGIVRNLVDVLEKTNGKAEYSNQNAVAKVLKVMVFQRLTDLYGDVPYSEAGLGYYQKIFYPKYDNQKDIYTNFFKLLDEAQAQMQSGTDPIKGDLFYAGDVVKWKKMINSLRLRCAMRISKVDAVLAKEQIQKAVTNGIFISNEDNCYMKHDSSPRETTGALNNGNGMSHALKGPGSVQERPTNTLISALENDPRKKIWFLPNATGNYVGLNPNNTRSNHPGPGADADLSTLQPYLYENSAPYLHLTYSEMMLLLAEASFKGLYTGDTQDYYKKGIEAGIRQWSIFKDASIIDNNAVTAFVATKTLTPGKEIEEIATQQWLTLFLNGMEAYSNYRRTNFPILVPITNNNSSTGGVIPKRMPYPVEESTSNKENFLAASAKYNNNNWLSKVWWDVD</sequence>
<dbReference type="AlphaFoldDB" id="A0A9X2ZI47"/>
<dbReference type="InterPro" id="IPR041662">
    <property type="entry name" value="SusD-like_2"/>
</dbReference>
<name>A0A9X2ZI47_9FLAO</name>
<dbReference type="EMBL" id="JAOZEW010000030">
    <property type="protein sequence ID" value="MCV9930232.1"/>
    <property type="molecule type" value="Genomic_DNA"/>
</dbReference>
<feature type="compositionally biased region" description="Polar residues" evidence="1">
    <location>
        <begin position="263"/>
        <end position="274"/>
    </location>
</feature>
<evidence type="ECO:0000313" key="4">
    <source>
        <dbReference type="Proteomes" id="UP001151079"/>
    </source>
</evidence>
<gene>
    <name evidence="3" type="ORF">OIU83_21415</name>
</gene>
<evidence type="ECO:0000256" key="1">
    <source>
        <dbReference type="SAM" id="MobiDB-lite"/>
    </source>
</evidence>
<reference evidence="3" key="1">
    <citation type="submission" date="2022-10" db="EMBL/GenBank/DDBJ databases">
        <title>Two novel species of Flavobacterium.</title>
        <authorList>
            <person name="Liu Q."/>
            <person name="Xin Y.-H."/>
        </authorList>
    </citation>
    <scope>NUCLEOTIDE SEQUENCE</scope>
    <source>
        <strain evidence="3">LS1R49</strain>
    </source>
</reference>